<sequence length="199" mass="22384">MRHDIKQYNPAKPHQWEYKNQVLSGVSGFSYDFDNFAGDQSNTYPDDAPDLGVSGNIVARLTETVPRHVNHKIFFDNWFNSPNLQHFCKSGKAVYRKRGRPSNAAGNHNRDGTPLGFASRGSPAMTNPDTSTQPKKLRKRGRPQDKPLASDENMLFMGFLLEEISPEQQAQTAGISEAALTRILEGFANTKRFIKVHKH</sequence>
<reference evidence="3 4" key="1">
    <citation type="journal article" date="2019" name="Commun. Biol.">
        <title>The bagworm genome reveals a unique fibroin gene that provides high tensile strength.</title>
        <authorList>
            <person name="Kono N."/>
            <person name="Nakamura H."/>
            <person name="Ohtoshi R."/>
            <person name="Tomita M."/>
            <person name="Numata K."/>
            <person name="Arakawa K."/>
        </authorList>
    </citation>
    <scope>NUCLEOTIDE SEQUENCE [LARGE SCALE GENOMIC DNA]</scope>
</reference>
<dbReference type="STRING" id="151549.A0A4C1V431"/>
<dbReference type="PANTHER" id="PTHR47272">
    <property type="entry name" value="DDE_TNP_1_7 DOMAIN-CONTAINING PROTEIN"/>
    <property type="match status" value="1"/>
</dbReference>
<evidence type="ECO:0000313" key="3">
    <source>
        <dbReference type="EMBL" id="GBP33290.1"/>
    </source>
</evidence>
<dbReference type="EMBL" id="BGZK01000272">
    <property type="protein sequence ID" value="GBP33290.1"/>
    <property type="molecule type" value="Genomic_DNA"/>
</dbReference>
<feature type="region of interest" description="Disordered" evidence="1">
    <location>
        <begin position="98"/>
        <end position="149"/>
    </location>
</feature>
<keyword evidence="4" id="KW-1185">Reference proteome</keyword>
<accession>A0A4C1V431</accession>
<dbReference type="Proteomes" id="UP000299102">
    <property type="component" value="Unassembled WGS sequence"/>
</dbReference>
<evidence type="ECO:0000256" key="1">
    <source>
        <dbReference type="SAM" id="MobiDB-lite"/>
    </source>
</evidence>
<evidence type="ECO:0000313" key="4">
    <source>
        <dbReference type="Proteomes" id="UP000299102"/>
    </source>
</evidence>
<dbReference type="PANTHER" id="PTHR47272:SF1">
    <property type="entry name" value="PIGGYBAC TRANSPOSABLE ELEMENT-DERIVED PROTEIN 3-LIKE"/>
    <property type="match status" value="1"/>
</dbReference>
<gene>
    <name evidence="3" type="ORF">EVAR_30878_1</name>
</gene>
<dbReference type="Pfam" id="PF13843">
    <property type="entry name" value="DDE_Tnp_1_7"/>
    <property type="match status" value="1"/>
</dbReference>
<feature type="domain" description="PiggyBac transposable element-derived protein" evidence="2">
    <location>
        <begin position="2"/>
        <end position="84"/>
    </location>
</feature>
<protein>
    <recommendedName>
        <fullName evidence="2">PiggyBac transposable element-derived protein domain-containing protein</fullName>
    </recommendedName>
</protein>
<name>A0A4C1V431_EUMVA</name>
<proteinExistence type="predicted"/>
<dbReference type="AlphaFoldDB" id="A0A4C1V431"/>
<dbReference type="InterPro" id="IPR029526">
    <property type="entry name" value="PGBD"/>
</dbReference>
<organism evidence="3 4">
    <name type="scientific">Eumeta variegata</name>
    <name type="common">Bagworm moth</name>
    <name type="synonym">Eumeta japonica</name>
    <dbReference type="NCBI Taxonomy" id="151549"/>
    <lineage>
        <taxon>Eukaryota</taxon>
        <taxon>Metazoa</taxon>
        <taxon>Ecdysozoa</taxon>
        <taxon>Arthropoda</taxon>
        <taxon>Hexapoda</taxon>
        <taxon>Insecta</taxon>
        <taxon>Pterygota</taxon>
        <taxon>Neoptera</taxon>
        <taxon>Endopterygota</taxon>
        <taxon>Lepidoptera</taxon>
        <taxon>Glossata</taxon>
        <taxon>Ditrysia</taxon>
        <taxon>Tineoidea</taxon>
        <taxon>Psychidae</taxon>
        <taxon>Oiketicinae</taxon>
        <taxon>Eumeta</taxon>
    </lineage>
</organism>
<dbReference type="OrthoDB" id="123207at2759"/>
<feature type="compositionally biased region" description="Polar residues" evidence="1">
    <location>
        <begin position="124"/>
        <end position="134"/>
    </location>
</feature>
<evidence type="ECO:0000259" key="2">
    <source>
        <dbReference type="Pfam" id="PF13843"/>
    </source>
</evidence>
<comment type="caution">
    <text evidence="3">The sequence shown here is derived from an EMBL/GenBank/DDBJ whole genome shotgun (WGS) entry which is preliminary data.</text>
</comment>